<dbReference type="InterPro" id="IPR052178">
    <property type="entry name" value="Sec_Metab_Biosynth_SDR"/>
</dbReference>
<reference evidence="5" key="1">
    <citation type="submission" date="2019-06" db="EMBL/GenBank/DDBJ databases">
        <title>Draft genome sequence of the griseofulvin-producing fungus Xylaria cubensis strain G536.</title>
        <authorList>
            <person name="Mead M.E."/>
            <person name="Raja H.A."/>
            <person name="Steenwyk J.L."/>
            <person name="Knowles S.L."/>
            <person name="Oberlies N.H."/>
            <person name="Rokas A."/>
        </authorList>
    </citation>
    <scope>NUCLEOTIDE SEQUENCE [LARGE SCALE GENOMIC DNA]</scope>
    <source>
        <strain evidence="5">G536</strain>
    </source>
</reference>
<dbReference type="FunFam" id="3.40.50.720:FF:000084">
    <property type="entry name" value="Short-chain dehydrogenase reductase"/>
    <property type="match status" value="1"/>
</dbReference>
<dbReference type="GO" id="GO:0016491">
    <property type="term" value="F:oxidoreductase activity"/>
    <property type="evidence" value="ECO:0007669"/>
    <property type="project" value="UniProtKB-KW"/>
</dbReference>
<organism evidence="4 5">
    <name type="scientific">Xylaria flabelliformis</name>
    <dbReference type="NCBI Taxonomy" id="2512241"/>
    <lineage>
        <taxon>Eukaryota</taxon>
        <taxon>Fungi</taxon>
        <taxon>Dikarya</taxon>
        <taxon>Ascomycota</taxon>
        <taxon>Pezizomycotina</taxon>
        <taxon>Sordariomycetes</taxon>
        <taxon>Xylariomycetidae</taxon>
        <taxon>Xylariales</taxon>
        <taxon>Xylariaceae</taxon>
        <taxon>Xylaria</taxon>
    </lineage>
</organism>
<accession>A0A553HZ87</accession>
<evidence type="ECO:0000256" key="2">
    <source>
        <dbReference type="ARBA" id="ARBA00022857"/>
    </source>
</evidence>
<dbReference type="PRINTS" id="PR00080">
    <property type="entry name" value="SDRFAMILY"/>
</dbReference>
<dbReference type="InterPro" id="IPR036291">
    <property type="entry name" value="NAD(P)-bd_dom_sf"/>
</dbReference>
<name>A0A553HZ87_9PEZI</name>
<dbReference type="PROSITE" id="PS00061">
    <property type="entry name" value="ADH_SHORT"/>
    <property type="match status" value="1"/>
</dbReference>
<gene>
    <name evidence="4" type="ORF">FHL15_005855</name>
</gene>
<dbReference type="Proteomes" id="UP000319160">
    <property type="component" value="Unassembled WGS sequence"/>
</dbReference>
<keyword evidence="2" id="KW-0521">NADP</keyword>
<comment type="similarity">
    <text evidence="1">Belongs to the short-chain dehydrogenases/reductases (SDR) family.</text>
</comment>
<protein>
    <submittedName>
        <fullName evidence="4">Uncharacterized protein</fullName>
    </submittedName>
</protein>
<proteinExistence type="inferred from homology"/>
<evidence type="ECO:0000313" key="4">
    <source>
        <dbReference type="EMBL" id="TRX93276.1"/>
    </source>
</evidence>
<dbReference type="PANTHER" id="PTHR43618">
    <property type="entry name" value="7-ALPHA-HYDROXYSTEROID DEHYDROGENASE"/>
    <property type="match status" value="1"/>
</dbReference>
<dbReference type="AlphaFoldDB" id="A0A553HZ87"/>
<dbReference type="Pfam" id="PF13561">
    <property type="entry name" value="adh_short_C2"/>
    <property type="match status" value="1"/>
</dbReference>
<dbReference type="OrthoDB" id="294295at2759"/>
<dbReference type="SUPFAM" id="SSF51735">
    <property type="entry name" value="NAD(P)-binding Rossmann-fold domains"/>
    <property type="match status" value="1"/>
</dbReference>
<evidence type="ECO:0000256" key="3">
    <source>
        <dbReference type="ARBA" id="ARBA00023002"/>
    </source>
</evidence>
<dbReference type="EMBL" id="VFLP01000030">
    <property type="protein sequence ID" value="TRX93276.1"/>
    <property type="molecule type" value="Genomic_DNA"/>
</dbReference>
<dbReference type="InterPro" id="IPR002347">
    <property type="entry name" value="SDR_fam"/>
</dbReference>
<dbReference type="PRINTS" id="PR00081">
    <property type="entry name" value="GDHRDH"/>
</dbReference>
<evidence type="ECO:0000313" key="5">
    <source>
        <dbReference type="Proteomes" id="UP000319160"/>
    </source>
</evidence>
<dbReference type="InterPro" id="IPR020904">
    <property type="entry name" value="Sc_DH/Rdtase_CS"/>
</dbReference>
<dbReference type="STRING" id="2512241.A0A553HZ87"/>
<keyword evidence="5" id="KW-1185">Reference proteome</keyword>
<keyword evidence="3" id="KW-0560">Oxidoreductase</keyword>
<sequence length="290" mass="30140">MADETALKDFPSLFSLKGKVAVVTGGSRGLGLNAASAFLQAGCAKVFISSRKAKACEEAVAQLNKLPNLQPGARAISAPADSATMKGVESLVAQVARHTEHVDILFANAGATWGEQFDTHPESAFSKVMDLNVKAVFVTVQKLAPLLQKRATLEDPSRVIITASTAGLGVGSLGRQATFGYSASKAAVLHLGRNLAVELGPRHILVNSICPGFFPTKMANGLLELTGGLEKHAKSNPTGRLGKPEDIAGVVVYLASRAGSHVNAATIEIDGGALWGKGQLLEASEPVPKL</sequence>
<dbReference type="PANTHER" id="PTHR43618:SF12">
    <property type="entry name" value="OXIDOREDUCTASE, SHORT-CHAIN DEHYDROGENASE_REDUCTASE FAMILY (AFU_ORTHOLOGUE AFUA_1G14540)"/>
    <property type="match status" value="1"/>
</dbReference>
<comment type="caution">
    <text evidence="4">The sequence shown here is derived from an EMBL/GenBank/DDBJ whole genome shotgun (WGS) entry which is preliminary data.</text>
</comment>
<dbReference type="Gene3D" id="3.40.50.720">
    <property type="entry name" value="NAD(P)-binding Rossmann-like Domain"/>
    <property type="match status" value="1"/>
</dbReference>
<evidence type="ECO:0000256" key="1">
    <source>
        <dbReference type="ARBA" id="ARBA00006484"/>
    </source>
</evidence>